<feature type="transmembrane region" description="Helical" evidence="1">
    <location>
        <begin position="56"/>
        <end position="73"/>
    </location>
</feature>
<dbReference type="HOGENOM" id="CLU_083577_0_0_11"/>
<keyword evidence="3" id="KW-1185">Reference proteome</keyword>
<dbReference type="STRING" id="590998.Celf_3383"/>
<evidence type="ECO:0000313" key="3">
    <source>
        <dbReference type="Proteomes" id="UP000008460"/>
    </source>
</evidence>
<keyword evidence="1" id="KW-1133">Transmembrane helix</keyword>
<dbReference type="EMBL" id="CP002666">
    <property type="protein sequence ID" value="AEE47496.1"/>
    <property type="molecule type" value="Genomic_DNA"/>
</dbReference>
<dbReference type="Proteomes" id="UP000008460">
    <property type="component" value="Chromosome"/>
</dbReference>
<evidence type="ECO:0000313" key="2">
    <source>
        <dbReference type="EMBL" id="AEE47496.1"/>
    </source>
</evidence>
<dbReference type="RefSeq" id="WP_013772520.1">
    <property type="nucleotide sequence ID" value="NC_015514.1"/>
</dbReference>
<evidence type="ECO:0000256" key="1">
    <source>
        <dbReference type="SAM" id="Phobius"/>
    </source>
</evidence>
<dbReference type="AlphaFoldDB" id="F4H1S6"/>
<dbReference type="eggNOG" id="ENOG5032UDI">
    <property type="taxonomic scope" value="Bacteria"/>
</dbReference>
<feature type="transmembrane region" description="Helical" evidence="1">
    <location>
        <begin position="28"/>
        <end position="49"/>
    </location>
</feature>
<protein>
    <submittedName>
        <fullName evidence="2">Uncharacterized protein</fullName>
    </submittedName>
</protein>
<keyword evidence="1" id="KW-0812">Transmembrane</keyword>
<feature type="transmembrane region" description="Helical" evidence="1">
    <location>
        <begin position="188"/>
        <end position="208"/>
    </location>
</feature>
<feature type="transmembrane region" description="Helical" evidence="1">
    <location>
        <begin position="135"/>
        <end position="154"/>
    </location>
</feature>
<feature type="transmembrane region" description="Helical" evidence="1">
    <location>
        <begin position="161"/>
        <end position="182"/>
    </location>
</feature>
<dbReference type="KEGG" id="cfi:Celf_3383"/>
<accession>F4H1S6</accession>
<keyword evidence="1" id="KW-0472">Membrane</keyword>
<reference evidence="2 3" key="1">
    <citation type="submission" date="2011-04" db="EMBL/GenBank/DDBJ databases">
        <title>Complete sequence of Cellulomonas fimi ATCC 484.</title>
        <authorList>
            <consortium name="US DOE Joint Genome Institute"/>
            <person name="Lucas S."/>
            <person name="Han J."/>
            <person name="Lapidus A."/>
            <person name="Cheng J.-F."/>
            <person name="Goodwin L."/>
            <person name="Pitluck S."/>
            <person name="Peters L."/>
            <person name="Chertkov O."/>
            <person name="Detter J.C."/>
            <person name="Han C."/>
            <person name="Tapia R."/>
            <person name="Land M."/>
            <person name="Hauser L."/>
            <person name="Kyrpides N."/>
            <person name="Ivanova N."/>
            <person name="Ovchinnikova G."/>
            <person name="Pagani I."/>
            <person name="Mead D."/>
            <person name="Brumm P."/>
            <person name="Woyke T."/>
        </authorList>
    </citation>
    <scope>NUCLEOTIDE SEQUENCE [LARGE SCALE GENOMIC DNA]</scope>
    <source>
        <strain evidence="3">ATCC 484 / DSM 20113 / JCM 1341 / NBRC 15513 / NCIMB 8980 / NCTC 7547</strain>
    </source>
</reference>
<gene>
    <name evidence="2" type="ordered locus">Celf_3383</name>
</gene>
<feature type="transmembrane region" description="Helical" evidence="1">
    <location>
        <begin position="79"/>
        <end position="99"/>
    </location>
</feature>
<sequence>MQLATRAVLTAVLAAVVAVAGFLGPLPLAAVCAALVLVLAAGWPALAGLPFGPGSSAVVALGGVGSVAVVTFAETQPYLQGLPVVFAGAVVLAFVNELLRRDGRVRLVESVSGTVAGTLVAVASTGWVATSRGTGGEALVVTGALALAVGSVVVAVHLPAWLGVVVTTLSSAAAGALVGLLLDPLDPVAGGLLGVAVGVLVSALHALFDRMAALERRLPSLALAALPVTVTGLLVYVVGRVLVG</sequence>
<proteinExistence type="predicted"/>
<organism evidence="2 3">
    <name type="scientific">Cellulomonas fimi (strain ATCC 484 / DSM 20113 / JCM 1341 / CCUG 24087 / LMG 16345 / NBRC 15513 / NCIMB 8980 / NCTC 7547 / NRS-133)</name>
    <dbReference type="NCBI Taxonomy" id="590998"/>
    <lineage>
        <taxon>Bacteria</taxon>
        <taxon>Bacillati</taxon>
        <taxon>Actinomycetota</taxon>
        <taxon>Actinomycetes</taxon>
        <taxon>Micrococcales</taxon>
        <taxon>Cellulomonadaceae</taxon>
        <taxon>Cellulomonas</taxon>
    </lineage>
</organism>
<feature type="transmembrane region" description="Helical" evidence="1">
    <location>
        <begin position="220"/>
        <end position="243"/>
    </location>
</feature>
<feature type="transmembrane region" description="Helical" evidence="1">
    <location>
        <begin position="111"/>
        <end position="129"/>
    </location>
</feature>
<name>F4H1S6_CELFA</name>